<keyword evidence="2 8" id="KW-0808">Transferase</keyword>
<keyword evidence="4 8" id="KW-0547">Nucleotide-binding</keyword>
<dbReference type="EMBL" id="DXGH01000021">
    <property type="protein sequence ID" value="HIW80645.1"/>
    <property type="molecule type" value="Genomic_DNA"/>
</dbReference>
<comment type="caution">
    <text evidence="8">Lacks conserved residue(s) required for the propagation of feature annotation.</text>
</comment>
<comment type="subcellular location">
    <subcellularLocation>
        <location evidence="8">Cytoplasm</location>
    </subcellularLocation>
</comment>
<dbReference type="GO" id="GO:0046872">
    <property type="term" value="F:metal ion binding"/>
    <property type="evidence" value="ECO:0007669"/>
    <property type="project" value="UniProtKB-KW"/>
</dbReference>
<sequence>MKLSVGILAGGRSSRMGSNKALLTIEHRRFLDKIAEEMSAFDQVLVSAAHKEDYPECGFPVVEDVHRDIGPIEGIYQVIKHAYNDYVFVCAVDMPNISRALVLYLAEFICSDYDCYVLTDEDRIHPLCAIYSKKALPALEKLIQEKNYRLRDIFRLVPTKYIRLETSCFSKKTVKNVNTRIEYQKIVLPVTFCVSGWKDSGKTGLIIKLINEFIKAGYTVAVIKHDGHAYSMDHKGTDTYRYAEAGARMSAIFSDEGYAVNYAGTKTLTDMLALAQGEGDIIIVEGEKSCSLPKVEVRRRETSLEPACSADTLICIATDAWEDTRAECPVHDLNDIRSIFKSICDYFGLERT</sequence>
<feature type="domain" description="Molybdopterin-guanine dinucleotide biosynthesis protein B (MobB)" evidence="9">
    <location>
        <begin position="192"/>
        <end position="319"/>
    </location>
</feature>
<evidence type="ECO:0000256" key="2">
    <source>
        <dbReference type="ARBA" id="ARBA00022679"/>
    </source>
</evidence>
<dbReference type="AlphaFoldDB" id="A0A9D1R4D2"/>
<keyword evidence="6 8" id="KW-0342">GTP-binding</keyword>
<evidence type="ECO:0000259" key="10">
    <source>
        <dbReference type="Pfam" id="PF12804"/>
    </source>
</evidence>
<dbReference type="PANTHER" id="PTHR19136:SF81">
    <property type="entry name" value="MOLYBDENUM COFACTOR GUANYLYLTRANSFERASE"/>
    <property type="match status" value="1"/>
</dbReference>
<dbReference type="NCBIfam" id="TIGR00176">
    <property type="entry name" value="mobB"/>
    <property type="match status" value="1"/>
</dbReference>
<evidence type="ECO:0000256" key="4">
    <source>
        <dbReference type="ARBA" id="ARBA00022741"/>
    </source>
</evidence>
<evidence type="ECO:0000256" key="1">
    <source>
        <dbReference type="ARBA" id="ARBA00022490"/>
    </source>
</evidence>
<evidence type="ECO:0000259" key="9">
    <source>
        <dbReference type="Pfam" id="PF03205"/>
    </source>
</evidence>
<dbReference type="CDD" id="cd02503">
    <property type="entry name" value="MobA"/>
    <property type="match status" value="1"/>
</dbReference>
<comment type="domain">
    <text evidence="8">The N-terminal domain determines nucleotide recognition and specific binding, while the C-terminal domain determines the specific binding to the target protein.</text>
</comment>
<organism evidence="11 12">
    <name type="scientific">Candidatus Acetatifactor stercoripullorum</name>
    <dbReference type="NCBI Taxonomy" id="2838414"/>
    <lineage>
        <taxon>Bacteria</taxon>
        <taxon>Bacillati</taxon>
        <taxon>Bacillota</taxon>
        <taxon>Clostridia</taxon>
        <taxon>Lachnospirales</taxon>
        <taxon>Lachnospiraceae</taxon>
        <taxon>Acetatifactor</taxon>
    </lineage>
</organism>
<comment type="similarity">
    <text evidence="8">Belongs to the MobA family.</text>
</comment>
<dbReference type="GO" id="GO:0006777">
    <property type="term" value="P:Mo-molybdopterin cofactor biosynthetic process"/>
    <property type="evidence" value="ECO:0007669"/>
    <property type="project" value="UniProtKB-KW"/>
</dbReference>
<keyword evidence="3 8" id="KW-0479">Metal-binding</keyword>
<dbReference type="GO" id="GO:0061603">
    <property type="term" value="F:molybdenum cofactor guanylyltransferase activity"/>
    <property type="evidence" value="ECO:0007669"/>
    <property type="project" value="UniProtKB-EC"/>
</dbReference>
<comment type="caution">
    <text evidence="11">The sequence shown here is derived from an EMBL/GenBank/DDBJ whole genome shotgun (WGS) entry which is preliminary data.</text>
</comment>
<dbReference type="GO" id="GO:0005737">
    <property type="term" value="C:cytoplasm"/>
    <property type="evidence" value="ECO:0007669"/>
    <property type="project" value="UniProtKB-SubCell"/>
</dbReference>
<dbReference type="InterPro" id="IPR027417">
    <property type="entry name" value="P-loop_NTPase"/>
</dbReference>
<evidence type="ECO:0000256" key="5">
    <source>
        <dbReference type="ARBA" id="ARBA00022842"/>
    </source>
</evidence>
<dbReference type="InterPro" id="IPR025877">
    <property type="entry name" value="MobA-like_NTP_Trfase"/>
</dbReference>
<feature type="binding site" evidence="8">
    <location>
        <position position="64"/>
    </location>
    <ligand>
        <name>GTP</name>
        <dbReference type="ChEBI" id="CHEBI:37565"/>
    </ligand>
</feature>
<dbReference type="HAMAP" id="MF_00316">
    <property type="entry name" value="MobA"/>
    <property type="match status" value="1"/>
</dbReference>
<reference evidence="11" key="1">
    <citation type="journal article" date="2021" name="PeerJ">
        <title>Extensive microbial diversity within the chicken gut microbiome revealed by metagenomics and culture.</title>
        <authorList>
            <person name="Gilroy R."/>
            <person name="Ravi A."/>
            <person name="Getino M."/>
            <person name="Pursley I."/>
            <person name="Horton D.L."/>
            <person name="Alikhan N.F."/>
            <person name="Baker D."/>
            <person name="Gharbi K."/>
            <person name="Hall N."/>
            <person name="Watson M."/>
            <person name="Adriaenssens E.M."/>
            <person name="Foster-Nyarko E."/>
            <person name="Jarju S."/>
            <person name="Secka A."/>
            <person name="Antonio M."/>
            <person name="Oren A."/>
            <person name="Chaudhuri R.R."/>
            <person name="La Ragione R."/>
            <person name="Hildebrand F."/>
            <person name="Pallen M.J."/>
        </authorList>
    </citation>
    <scope>NUCLEOTIDE SEQUENCE</scope>
    <source>
        <strain evidence="11">CHK195-6426</strain>
    </source>
</reference>
<feature type="domain" description="MobA-like NTP transferase" evidence="10">
    <location>
        <begin position="7"/>
        <end position="155"/>
    </location>
</feature>
<evidence type="ECO:0000256" key="6">
    <source>
        <dbReference type="ARBA" id="ARBA00023134"/>
    </source>
</evidence>
<name>A0A9D1R4D2_9FIRM</name>
<dbReference type="SUPFAM" id="SSF53448">
    <property type="entry name" value="Nucleotide-diphospho-sugar transferases"/>
    <property type="match status" value="1"/>
</dbReference>
<feature type="binding site" evidence="8">
    <location>
        <position position="20"/>
    </location>
    <ligand>
        <name>GTP</name>
        <dbReference type="ChEBI" id="CHEBI:37565"/>
    </ligand>
</feature>
<protein>
    <recommendedName>
        <fullName evidence="8">Probable molybdenum cofactor guanylyltransferase</fullName>
        <shortName evidence="8">MoCo guanylyltransferase</shortName>
        <ecNumber evidence="8">2.7.7.77</ecNumber>
    </recommendedName>
    <alternativeName>
        <fullName evidence="8">GTP:molybdopterin guanylyltransferase</fullName>
    </alternativeName>
    <alternativeName>
        <fullName evidence="8">Mo-MPT guanylyltransferase</fullName>
    </alternativeName>
    <alternativeName>
        <fullName evidence="8">Molybdopterin guanylyltransferase</fullName>
    </alternativeName>
    <alternativeName>
        <fullName evidence="8">Molybdopterin-guanine dinucleotide synthase</fullName>
        <shortName evidence="8">MGD synthase</shortName>
    </alternativeName>
</protein>
<keyword evidence="5 8" id="KW-0460">Magnesium</keyword>
<evidence type="ECO:0000313" key="12">
    <source>
        <dbReference type="Proteomes" id="UP000824265"/>
    </source>
</evidence>
<dbReference type="GO" id="GO:0005525">
    <property type="term" value="F:GTP binding"/>
    <property type="evidence" value="ECO:0007669"/>
    <property type="project" value="UniProtKB-UniRule"/>
</dbReference>
<reference evidence="11" key="2">
    <citation type="submission" date="2021-04" db="EMBL/GenBank/DDBJ databases">
        <authorList>
            <person name="Gilroy R."/>
        </authorList>
    </citation>
    <scope>NUCLEOTIDE SEQUENCE</scope>
    <source>
        <strain evidence="11">CHK195-6426</strain>
    </source>
</reference>
<comment type="cofactor">
    <cofactor evidence="8">
        <name>Mg(2+)</name>
        <dbReference type="ChEBI" id="CHEBI:18420"/>
    </cofactor>
</comment>
<keyword evidence="7 8" id="KW-0501">Molybdenum cofactor biosynthesis</keyword>
<proteinExistence type="inferred from homology"/>
<accession>A0A9D1R4D2</accession>
<feature type="binding site" evidence="8">
    <location>
        <begin position="8"/>
        <end position="10"/>
    </location>
    <ligand>
        <name>GTP</name>
        <dbReference type="ChEBI" id="CHEBI:37565"/>
    </ligand>
</feature>
<evidence type="ECO:0000313" key="11">
    <source>
        <dbReference type="EMBL" id="HIW80645.1"/>
    </source>
</evidence>
<dbReference type="InterPro" id="IPR004435">
    <property type="entry name" value="MobB_dom"/>
</dbReference>
<comment type="function">
    <text evidence="8">Transfers a GMP moiety from GTP to Mo-molybdopterin (Mo-MPT) cofactor (Moco or molybdenum cofactor) to form Mo-molybdopterin guanine dinucleotide (Mo-MGD) cofactor.</text>
</comment>
<evidence type="ECO:0000256" key="7">
    <source>
        <dbReference type="ARBA" id="ARBA00023150"/>
    </source>
</evidence>
<gene>
    <name evidence="11" type="primary">mobB</name>
    <name evidence="8" type="synonym">mobA</name>
    <name evidence="11" type="ORF">H9742_03810</name>
</gene>
<dbReference type="SUPFAM" id="SSF52540">
    <property type="entry name" value="P-loop containing nucleoside triphosphate hydrolases"/>
    <property type="match status" value="1"/>
</dbReference>
<evidence type="ECO:0000256" key="3">
    <source>
        <dbReference type="ARBA" id="ARBA00022723"/>
    </source>
</evidence>
<dbReference type="Gene3D" id="3.40.50.300">
    <property type="entry name" value="P-loop containing nucleotide triphosphate hydrolases"/>
    <property type="match status" value="1"/>
</dbReference>
<feature type="binding site" evidence="8">
    <location>
        <position position="93"/>
    </location>
    <ligand>
        <name>Mg(2+)</name>
        <dbReference type="ChEBI" id="CHEBI:18420"/>
    </ligand>
</feature>
<evidence type="ECO:0000256" key="8">
    <source>
        <dbReference type="HAMAP-Rule" id="MF_00316"/>
    </source>
</evidence>
<dbReference type="Pfam" id="PF12804">
    <property type="entry name" value="NTP_transf_3"/>
    <property type="match status" value="1"/>
</dbReference>
<dbReference type="InterPro" id="IPR013482">
    <property type="entry name" value="Molybde_CF_guanTrfase"/>
</dbReference>
<dbReference type="Proteomes" id="UP000824265">
    <property type="component" value="Unassembled WGS sequence"/>
</dbReference>
<dbReference type="Pfam" id="PF03205">
    <property type="entry name" value="MobB"/>
    <property type="match status" value="1"/>
</dbReference>
<comment type="catalytic activity">
    <reaction evidence="8">
        <text>Mo-molybdopterin + GTP + H(+) = Mo-molybdopterin guanine dinucleotide + diphosphate</text>
        <dbReference type="Rhea" id="RHEA:34243"/>
        <dbReference type="ChEBI" id="CHEBI:15378"/>
        <dbReference type="ChEBI" id="CHEBI:33019"/>
        <dbReference type="ChEBI" id="CHEBI:37565"/>
        <dbReference type="ChEBI" id="CHEBI:71302"/>
        <dbReference type="ChEBI" id="CHEBI:71310"/>
        <dbReference type="EC" id="2.7.7.77"/>
    </reaction>
</comment>
<dbReference type="Gene3D" id="3.90.550.10">
    <property type="entry name" value="Spore Coat Polysaccharide Biosynthesis Protein SpsA, Chain A"/>
    <property type="match status" value="1"/>
</dbReference>
<dbReference type="EC" id="2.7.7.77" evidence="8"/>
<dbReference type="InterPro" id="IPR029044">
    <property type="entry name" value="Nucleotide-diphossugar_trans"/>
</dbReference>
<keyword evidence="1 8" id="KW-0963">Cytoplasm</keyword>
<feature type="binding site" evidence="8">
    <location>
        <position position="93"/>
    </location>
    <ligand>
        <name>GTP</name>
        <dbReference type="ChEBI" id="CHEBI:37565"/>
    </ligand>
</feature>
<dbReference type="PANTHER" id="PTHR19136">
    <property type="entry name" value="MOLYBDENUM COFACTOR GUANYLYLTRANSFERASE"/>
    <property type="match status" value="1"/>
</dbReference>